<dbReference type="FunFam" id="3.30.479.30:FF:000010">
    <property type="entry name" value="major vault protein-like"/>
    <property type="match status" value="1"/>
</dbReference>
<gene>
    <name evidence="16" type="ORF">GPM918_LOCUS7094</name>
    <name evidence="15" type="ORF">OVA965_LOCUS1457</name>
    <name evidence="18" type="ORF">SRO942_LOCUS7094</name>
    <name evidence="17" type="ORF">TMI583_LOCUS1458</name>
</gene>
<dbReference type="Pfam" id="PF11978">
    <property type="entry name" value="MVP_shoulder"/>
    <property type="match status" value="1"/>
</dbReference>
<dbReference type="EMBL" id="CAJNOK010000269">
    <property type="protein sequence ID" value="CAF0741332.1"/>
    <property type="molecule type" value="Genomic_DNA"/>
</dbReference>
<evidence type="ECO:0000256" key="7">
    <source>
        <dbReference type="ARBA" id="ARBA00023274"/>
    </source>
</evidence>
<feature type="domain" description="Major vault protein repeat" evidence="10">
    <location>
        <begin position="175"/>
        <end position="215"/>
    </location>
</feature>
<name>A0A813XP38_9BILA</name>
<feature type="domain" description="Major vault protein repeat" evidence="13">
    <location>
        <begin position="469"/>
        <end position="530"/>
    </location>
</feature>
<dbReference type="Gene3D" id="2.30.30.560">
    <property type="match status" value="2"/>
</dbReference>
<feature type="repeat" description="MVP" evidence="8">
    <location>
        <begin position="288"/>
        <end position="336"/>
    </location>
</feature>
<dbReference type="Proteomes" id="UP000663829">
    <property type="component" value="Unassembled WGS sequence"/>
</dbReference>
<feature type="repeat" description="MVP" evidence="8">
    <location>
        <begin position="179"/>
        <end position="231"/>
    </location>
</feature>
<evidence type="ECO:0000259" key="14">
    <source>
        <dbReference type="Pfam" id="PF17796"/>
    </source>
</evidence>
<evidence type="ECO:0000256" key="6">
    <source>
        <dbReference type="ARBA" id="ARBA00023242"/>
    </source>
</evidence>
<evidence type="ECO:0000256" key="5">
    <source>
        <dbReference type="ARBA" id="ARBA00022737"/>
    </source>
</evidence>
<dbReference type="EMBL" id="CAJOBA010000269">
    <property type="protein sequence ID" value="CAF3518834.1"/>
    <property type="molecule type" value="Genomic_DNA"/>
</dbReference>
<dbReference type="EMBL" id="CAJOBC010001136">
    <property type="protein sequence ID" value="CAF3658221.1"/>
    <property type="molecule type" value="Genomic_DNA"/>
</dbReference>
<evidence type="ECO:0000256" key="2">
    <source>
        <dbReference type="ARBA" id="ARBA00004496"/>
    </source>
</evidence>
<keyword evidence="7 8" id="KW-0687">Ribonucleoprotein</keyword>
<dbReference type="CDD" id="cd08825">
    <property type="entry name" value="MVP_shoulder"/>
    <property type="match status" value="1"/>
</dbReference>
<feature type="domain" description="Major vault protein repeat" evidence="14">
    <location>
        <begin position="387"/>
        <end position="444"/>
    </location>
</feature>
<dbReference type="PANTHER" id="PTHR14165">
    <property type="entry name" value="MAJOR VAULT PROTEIN"/>
    <property type="match status" value="1"/>
</dbReference>
<feature type="region of interest" description="Disordered" evidence="9">
    <location>
        <begin position="685"/>
        <end position="707"/>
    </location>
</feature>
<protein>
    <recommendedName>
        <fullName evidence="3">Major vault protein</fullName>
    </recommendedName>
</protein>
<dbReference type="InterPro" id="IPR043179">
    <property type="entry name" value="Vault_2_sf"/>
</dbReference>
<dbReference type="Gene3D" id="6.10.250.720">
    <property type="match status" value="1"/>
</dbReference>
<feature type="domain" description="Major vault protein shoulder" evidence="11">
    <location>
        <begin position="531"/>
        <end position="663"/>
    </location>
</feature>
<evidence type="ECO:0000313" key="19">
    <source>
        <dbReference type="Proteomes" id="UP000663829"/>
    </source>
</evidence>
<dbReference type="FunFam" id="2.30.30.560:FF:000001">
    <property type="entry name" value="major vault protein-like"/>
    <property type="match status" value="1"/>
</dbReference>
<evidence type="ECO:0000256" key="1">
    <source>
        <dbReference type="ARBA" id="ARBA00004123"/>
    </source>
</evidence>
<comment type="subcellular location">
    <subcellularLocation>
        <location evidence="2 8">Cytoplasm</location>
    </subcellularLocation>
    <subcellularLocation>
        <location evidence="1">Nucleus</location>
    </subcellularLocation>
</comment>
<dbReference type="FunFam" id="2.30.30.570:FF:000001">
    <property type="entry name" value="major vault protein-like"/>
    <property type="match status" value="1"/>
</dbReference>
<dbReference type="GO" id="GO:0005737">
    <property type="term" value="C:cytoplasm"/>
    <property type="evidence" value="ECO:0007669"/>
    <property type="project" value="UniProtKB-SubCell"/>
</dbReference>
<dbReference type="InterPro" id="IPR021870">
    <property type="entry name" value="MVP_shoulder"/>
</dbReference>
<feature type="domain" description="Major vault protein repeat" evidence="10">
    <location>
        <begin position="333"/>
        <end position="376"/>
    </location>
</feature>
<dbReference type="Gene3D" id="2.30.30.550">
    <property type="entry name" value="Major Vault Protein repeat"/>
    <property type="match status" value="4"/>
</dbReference>
<evidence type="ECO:0000256" key="8">
    <source>
        <dbReference type="PROSITE-ProRule" id="PRU00571"/>
    </source>
</evidence>
<feature type="repeat" description="MVP" evidence="8">
    <location>
        <begin position="232"/>
        <end position="286"/>
    </location>
</feature>
<feature type="domain" description="Major vault protein repeat" evidence="10">
    <location>
        <begin position="228"/>
        <end position="269"/>
    </location>
</feature>
<dbReference type="Gene3D" id="3.30.479.30">
    <property type="entry name" value="Band 7 domain"/>
    <property type="match status" value="1"/>
</dbReference>
<keyword evidence="5" id="KW-0677">Repeat</keyword>
<evidence type="ECO:0000259" key="12">
    <source>
        <dbReference type="Pfam" id="PF17794"/>
    </source>
</evidence>
<dbReference type="InterPro" id="IPR041136">
    <property type="entry name" value="Vault_4"/>
</dbReference>
<dbReference type="AlphaFoldDB" id="A0A813XP38"/>
<dbReference type="OrthoDB" id="6125719at2759"/>
<keyword evidence="4 8" id="KW-0963">Cytoplasm</keyword>
<evidence type="ECO:0000259" key="11">
    <source>
        <dbReference type="Pfam" id="PF11978"/>
    </source>
</evidence>
<reference evidence="16" key="1">
    <citation type="submission" date="2021-02" db="EMBL/GenBank/DDBJ databases">
        <authorList>
            <person name="Nowell W R."/>
        </authorList>
    </citation>
    <scope>NUCLEOTIDE SEQUENCE</scope>
</reference>
<feature type="repeat" description="MVP" evidence="8">
    <location>
        <begin position="127"/>
        <end position="178"/>
    </location>
</feature>
<feature type="repeat" description="MVP" evidence="8">
    <location>
        <begin position="337"/>
        <end position="391"/>
    </location>
</feature>
<dbReference type="Proteomes" id="UP000682733">
    <property type="component" value="Unassembled WGS sequence"/>
</dbReference>
<feature type="domain" description="Major vault protein repeat" evidence="12">
    <location>
        <begin position="57"/>
        <end position="117"/>
    </location>
</feature>
<dbReference type="Proteomes" id="UP000681722">
    <property type="component" value="Unassembled WGS sequence"/>
</dbReference>
<dbReference type="Gene3D" id="2.30.30.570">
    <property type="match status" value="2"/>
</dbReference>
<dbReference type="Pfam" id="PF17794">
    <property type="entry name" value="Vault_2"/>
    <property type="match status" value="2"/>
</dbReference>
<dbReference type="Gene3D" id="6.20.380.10">
    <property type="match status" value="1"/>
</dbReference>
<evidence type="ECO:0000259" key="13">
    <source>
        <dbReference type="Pfam" id="PF17795"/>
    </source>
</evidence>
<dbReference type="GO" id="GO:1990904">
    <property type="term" value="C:ribonucleoprotein complex"/>
    <property type="evidence" value="ECO:0007669"/>
    <property type="project" value="UniProtKB-UniRule"/>
</dbReference>
<dbReference type="PROSITE" id="PS51224">
    <property type="entry name" value="MVP"/>
    <property type="match status" value="5"/>
</dbReference>
<dbReference type="Pfam" id="PF17795">
    <property type="entry name" value="Vault_3"/>
    <property type="match status" value="1"/>
</dbReference>
<feature type="domain" description="Major vault protein repeat" evidence="10">
    <location>
        <begin position="127"/>
        <end position="163"/>
    </location>
</feature>
<evidence type="ECO:0000313" key="18">
    <source>
        <dbReference type="EMBL" id="CAF3658221.1"/>
    </source>
</evidence>
<accession>A0A813XP38</accession>
<feature type="compositionally biased region" description="Basic and acidic residues" evidence="9">
    <location>
        <begin position="688"/>
        <end position="707"/>
    </location>
</feature>
<dbReference type="InterPro" id="IPR002499">
    <property type="entry name" value="Vault_N"/>
</dbReference>
<keyword evidence="19" id="KW-1185">Reference proteome</keyword>
<comment type="caution">
    <text evidence="16">The sequence shown here is derived from an EMBL/GenBank/DDBJ whole genome shotgun (WGS) entry which is preliminary data.</text>
</comment>
<feature type="domain" description="Major vault protein repeat" evidence="12">
    <location>
        <begin position="283"/>
        <end position="329"/>
    </location>
</feature>
<dbReference type="Gene3D" id="2.30.30.620">
    <property type="match status" value="1"/>
</dbReference>
<dbReference type="FunFam" id="2.30.30.560:FF:000002">
    <property type="entry name" value="Major vault protein-alpha"/>
    <property type="match status" value="1"/>
</dbReference>
<evidence type="ECO:0000313" key="17">
    <source>
        <dbReference type="EMBL" id="CAF3518834.1"/>
    </source>
</evidence>
<dbReference type="InterPro" id="IPR041139">
    <property type="entry name" value="MVP_rep_dom"/>
</dbReference>
<dbReference type="Proteomes" id="UP000677228">
    <property type="component" value="Unassembled WGS sequence"/>
</dbReference>
<proteinExistence type="predicted"/>
<dbReference type="Pfam" id="PF17796">
    <property type="entry name" value="Vault_4"/>
    <property type="match status" value="1"/>
</dbReference>
<feature type="region of interest" description="Disordered" evidence="9">
    <location>
        <begin position="445"/>
        <end position="469"/>
    </location>
</feature>
<dbReference type="GO" id="GO:0005634">
    <property type="term" value="C:nucleus"/>
    <property type="evidence" value="ECO:0007669"/>
    <property type="project" value="UniProtKB-SubCell"/>
</dbReference>
<dbReference type="InterPro" id="IPR040989">
    <property type="entry name" value="Vault_3"/>
</dbReference>
<dbReference type="InterPro" id="IPR039059">
    <property type="entry name" value="MVP"/>
</dbReference>
<dbReference type="PANTHER" id="PTHR14165:SF3">
    <property type="entry name" value="MAJOR VAULT PROTEIN"/>
    <property type="match status" value="1"/>
</dbReference>
<organism evidence="16 19">
    <name type="scientific">Didymodactylos carnosus</name>
    <dbReference type="NCBI Taxonomy" id="1234261"/>
    <lineage>
        <taxon>Eukaryota</taxon>
        <taxon>Metazoa</taxon>
        <taxon>Spiralia</taxon>
        <taxon>Gnathifera</taxon>
        <taxon>Rotifera</taxon>
        <taxon>Eurotatoria</taxon>
        <taxon>Bdelloidea</taxon>
        <taxon>Philodinida</taxon>
        <taxon>Philodinidae</taxon>
        <taxon>Didymodactylos</taxon>
    </lineage>
</organism>
<evidence type="ECO:0000259" key="10">
    <source>
        <dbReference type="Pfam" id="PF01505"/>
    </source>
</evidence>
<dbReference type="Pfam" id="PF01505">
    <property type="entry name" value="Vault"/>
    <property type="match status" value="4"/>
</dbReference>
<dbReference type="FunFam" id="2.30.30.550:FF:000001">
    <property type="entry name" value="major vault protein-like"/>
    <property type="match status" value="3"/>
</dbReference>
<evidence type="ECO:0000256" key="4">
    <source>
        <dbReference type="ARBA" id="ARBA00022490"/>
    </source>
</evidence>
<dbReference type="InterPro" id="IPR041134">
    <property type="entry name" value="Vault_2"/>
</dbReference>
<evidence type="ECO:0000256" key="9">
    <source>
        <dbReference type="SAM" id="MobiDB-lite"/>
    </source>
</evidence>
<keyword evidence="6" id="KW-0539">Nucleus</keyword>
<dbReference type="InterPro" id="IPR043023">
    <property type="entry name" value="MVP_rep_sf"/>
</dbReference>
<dbReference type="InterPro" id="IPR036013">
    <property type="entry name" value="Band_7/SPFH_dom_sf"/>
</dbReference>
<dbReference type="FunFam" id="2.30.30.570:FF:000002">
    <property type="entry name" value="Major vault protein-alpha"/>
    <property type="match status" value="1"/>
</dbReference>
<sequence>MSSSKSSAPQTGPVYRIPPYYYIHVLDQNTNVSRLELGPKTFIKQDNETVTIGPEKMITVPPRHYCVVENPVVKNEAGVVQFDQNGQARLSHADLDIRLEKDYKEPFPLYPGEILRQPVTPLKHVVANSALRLKAVLDFDDNGEQRKAGDEWLFEGPGTYTPRKEVSVEEQIRATVIGTNQAIRLSAKKEIIDRMGQRRVTGENWLVKKSGAYLPLAYETVVNVENAYVLTDKRALHLRALKTFTDDFGQQRKNGDEWLLTTEQTETHILNVYEELVANVDVTTLNSRQYCVILNPVSADGKNQLGKKKLVVGEKSFFLQPGERLEKGIQDVYILGEDEGVILKCIESFDDDEKDQGPRMPGDRWMIRGPREYIPPTQVEVLLRRKAIPLDENEGIYVRDIKSGRVRAVVGQTYMLTQDEELWDKELPPQVEQLLLRDPLADRNVKVKDSDSKTTSSASQSSKRDKSKVVTYRVPHNAAVQVYDYKAKHSRIVFGPELVMLGPDEHFTLINLSGSTPKKPNQIKSLALLLGPDFFTDVIVIETADHARLSLQLSYNWFFDINDRTDEKEGAKLFSVPDFVGDAAKAIASRIRGAVAGVQFDDFHKNSANIIRASVFGLEVIPETTASTDKQSVPQTRVRDRFVFPQNNLVITSIDIQSAEPVDQRTRDALQKSVQLAIEITTMSQEASAKHEASRREQEAKGLLERQRIKDEAGAEEVRKALLELQALSAAVESTGQAKAEAQSRAESTRIEGEAAVEQARLKAEATKIEAEAELERLKLAREAEIKFLRESNELEINKKQNISKIEIEKFQLQVEAIGADTIQAIATSGPETQVKLLQALGLQSTLITDGRSPINLMGFGQSLLGGGAGAL</sequence>
<evidence type="ECO:0000256" key="3">
    <source>
        <dbReference type="ARBA" id="ARBA00018296"/>
    </source>
</evidence>
<evidence type="ECO:0000313" key="16">
    <source>
        <dbReference type="EMBL" id="CAF0870933.1"/>
    </source>
</evidence>
<evidence type="ECO:0000313" key="15">
    <source>
        <dbReference type="EMBL" id="CAF0741332.1"/>
    </source>
</evidence>
<dbReference type="EMBL" id="CAJNOQ010001136">
    <property type="protein sequence ID" value="CAF0870933.1"/>
    <property type="molecule type" value="Genomic_DNA"/>
</dbReference>